<reference evidence="14 15" key="1">
    <citation type="submission" date="2018-06" db="EMBL/GenBank/DDBJ databases">
        <title>Genomic Encyclopedia of Archaeal and Bacterial Type Strains, Phase II (KMG-II): from individual species to whole genera.</title>
        <authorList>
            <person name="Goeker M."/>
        </authorList>
    </citation>
    <scope>NUCLEOTIDE SEQUENCE [LARGE SCALE GENOMIC DNA]</scope>
    <source>
        <strain evidence="14 15">ATCC BAA-1881</strain>
    </source>
</reference>
<dbReference type="NCBIfam" id="NF004384">
    <property type="entry name" value="PRK05748.1"/>
    <property type="match status" value="1"/>
</dbReference>
<dbReference type="SUPFAM" id="SSF48024">
    <property type="entry name" value="N-terminal domain of DnaB helicase"/>
    <property type="match status" value="1"/>
</dbReference>
<dbReference type="NCBIfam" id="TIGR00665">
    <property type="entry name" value="DnaB"/>
    <property type="match status" value="1"/>
</dbReference>
<proteinExistence type="inferred from homology"/>
<dbReference type="InterPro" id="IPR016136">
    <property type="entry name" value="DNA_helicase_N/primase_C"/>
</dbReference>
<keyword evidence="9" id="KW-0413">Isomerase</keyword>
<dbReference type="InterPro" id="IPR007694">
    <property type="entry name" value="DNA_helicase_DnaB-like_C"/>
</dbReference>
<dbReference type="Pfam" id="PF00772">
    <property type="entry name" value="DnaB"/>
    <property type="match status" value="1"/>
</dbReference>
<dbReference type="PANTHER" id="PTHR30153:SF2">
    <property type="entry name" value="REPLICATIVE DNA HELICASE"/>
    <property type="match status" value="1"/>
</dbReference>
<evidence type="ECO:0000256" key="3">
    <source>
        <dbReference type="ARBA" id="ARBA00022705"/>
    </source>
</evidence>
<evidence type="ECO:0000256" key="7">
    <source>
        <dbReference type="ARBA" id="ARBA00022840"/>
    </source>
</evidence>
<dbReference type="GO" id="GO:1990077">
    <property type="term" value="C:primosome complex"/>
    <property type="evidence" value="ECO:0007669"/>
    <property type="project" value="UniProtKB-UniRule"/>
</dbReference>
<dbReference type="PANTHER" id="PTHR30153">
    <property type="entry name" value="REPLICATIVE DNA HELICASE DNAB"/>
    <property type="match status" value="1"/>
</dbReference>
<dbReference type="AlphaFoldDB" id="A0A326U6L3"/>
<keyword evidence="5 12" id="KW-0378">Hydrolase</keyword>
<dbReference type="CDD" id="cd00984">
    <property type="entry name" value="DnaB_C"/>
    <property type="match status" value="1"/>
</dbReference>
<evidence type="ECO:0000256" key="12">
    <source>
        <dbReference type="RuleBase" id="RU362085"/>
    </source>
</evidence>
<evidence type="ECO:0000256" key="1">
    <source>
        <dbReference type="ARBA" id="ARBA00008428"/>
    </source>
</evidence>
<evidence type="ECO:0000259" key="13">
    <source>
        <dbReference type="PROSITE" id="PS51199"/>
    </source>
</evidence>
<dbReference type="InterPro" id="IPR007693">
    <property type="entry name" value="DNA_helicase_DnaB-like_N"/>
</dbReference>
<protein>
    <recommendedName>
        <fullName evidence="11 12">Replicative DNA helicase</fullName>
        <ecNumber evidence="11 12">5.6.2.3</ecNumber>
    </recommendedName>
</protein>
<evidence type="ECO:0000313" key="15">
    <source>
        <dbReference type="Proteomes" id="UP000248806"/>
    </source>
</evidence>
<sequence length="469" mass="52841">MERALPHNIEAEAGVLGSLLIDPEAIPLVTGFLQPEHFYRDGHRLIYAAIIRLFERREAADYVTVCHELERENKLEAAGGEGYVIDLIGCVPTSGNVEYYARIVERMAILRRLIHAGGQIVAKAYSENDVDAAIEYAEQLLFDVRQTYTNQKTIKPHISDALVNYMARLEYLTSRREQLVGTPTGFTDLDRLLGGLQPSDLVILAARPAVGKTSFALSLAHNAALKHQRRVGIFSLEMSQEQLVQRLVSMDAGIDQQRLRTGELYDEDWERIVTSMATLSECTILIDDTPALTPLQMQSKARQWFAEYGELDLIIVDYLQLMQLPGNDKRQDNRVQAVDEISRQLKVMARELNVPVLALSQLSRAVETRQSKIPMLSDLRESGGIEQTADVVLFIYRDDVYNPDSERKNLADIIIAKHRNGPTGEVCLFFNRSQTRFQDITPNALAPSAVDPVTSGYHRLQTLQEDDFD</sequence>
<evidence type="ECO:0000256" key="10">
    <source>
        <dbReference type="ARBA" id="ARBA00048954"/>
    </source>
</evidence>
<keyword evidence="7 12" id="KW-0067">ATP-binding</keyword>
<dbReference type="FunFam" id="3.40.50.300:FF:000076">
    <property type="entry name" value="Replicative DNA helicase"/>
    <property type="match status" value="1"/>
</dbReference>
<evidence type="ECO:0000256" key="4">
    <source>
        <dbReference type="ARBA" id="ARBA00022741"/>
    </source>
</evidence>
<name>A0A326U6L3_THEHA</name>
<evidence type="ECO:0000256" key="5">
    <source>
        <dbReference type="ARBA" id="ARBA00022801"/>
    </source>
</evidence>
<comment type="catalytic activity">
    <reaction evidence="10 12">
        <text>ATP + H2O = ADP + phosphate + H(+)</text>
        <dbReference type="Rhea" id="RHEA:13065"/>
        <dbReference type="ChEBI" id="CHEBI:15377"/>
        <dbReference type="ChEBI" id="CHEBI:15378"/>
        <dbReference type="ChEBI" id="CHEBI:30616"/>
        <dbReference type="ChEBI" id="CHEBI:43474"/>
        <dbReference type="ChEBI" id="CHEBI:456216"/>
        <dbReference type="EC" id="5.6.2.3"/>
    </reaction>
</comment>
<dbReference type="Proteomes" id="UP000248806">
    <property type="component" value="Unassembled WGS sequence"/>
</dbReference>
<evidence type="ECO:0000256" key="9">
    <source>
        <dbReference type="ARBA" id="ARBA00023235"/>
    </source>
</evidence>
<accession>A0A326U6L3</accession>
<feature type="domain" description="SF4 helicase" evidence="13">
    <location>
        <begin position="175"/>
        <end position="444"/>
    </location>
</feature>
<keyword evidence="4 12" id="KW-0547">Nucleotide-binding</keyword>
<dbReference type="InterPro" id="IPR036185">
    <property type="entry name" value="DNA_heli_DnaB-like_N_sf"/>
</dbReference>
<dbReference type="Gene3D" id="1.10.860.10">
    <property type="entry name" value="DNAb Helicase, Chain A"/>
    <property type="match status" value="1"/>
</dbReference>
<evidence type="ECO:0000256" key="11">
    <source>
        <dbReference type="NCBIfam" id="TIGR00665"/>
    </source>
</evidence>
<dbReference type="SUPFAM" id="SSF52540">
    <property type="entry name" value="P-loop containing nucleoside triphosphate hydrolases"/>
    <property type="match status" value="1"/>
</dbReference>
<keyword evidence="8 12" id="KW-0238">DNA-binding</keyword>
<dbReference type="GO" id="GO:0005829">
    <property type="term" value="C:cytosol"/>
    <property type="evidence" value="ECO:0007669"/>
    <property type="project" value="TreeGrafter"/>
</dbReference>
<keyword evidence="3 12" id="KW-0235">DNA replication</keyword>
<dbReference type="RefSeq" id="WP_174843896.1">
    <property type="nucleotide sequence ID" value="NZ_BIFX01000001.1"/>
</dbReference>
<dbReference type="EC" id="5.6.2.3" evidence="11 12"/>
<evidence type="ECO:0000256" key="6">
    <source>
        <dbReference type="ARBA" id="ARBA00022806"/>
    </source>
</evidence>
<dbReference type="GO" id="GO:0043139">
    <property type="term" value="F:5'-3' DNA helicase activity"/>
    <property type="evidence" value="ECO:0007669"/>
    <property type="project" value="UniProtKB-EC"/>
</dbReference>
<keyword evidence="2 12" id="KW-0639">Primosome</keyword>
<dbReference type="InterPro" id="IPR027417">
    <property type="entry name" value="P-loop_NTPase"/>
</dbReference>
<comment type="caution">
    <text evidence="14">The sequence shown here is derived from an EMBL/GenBank/DDBJ whole genome shotgun (WGS) entry which is preliminary data.</text>
</comment>
<dbReference type="GO" id="GO:0003677">
    <property type="term" value="F:DNA binding"/>
    <property type="evidence" value="ECO:0007669"/>
    <property type="project" value="UniProtKB-UniRule"/>
</dbReference>
<evidence type="ECO:0000256" key="8">
    <source>
        <dbReference type="ARBA" id="ARBA00023125"/>
    </source>
</evidence>
<dbReference type="GO" id="GO:0005524">
    <property type="term" value="F:ATP binding"/>
    <property type="evidence" value="ECO:0007669"/>
    <property type="project" value="UniProtKB-UniRule"/>
</dbReference>
<dbReference type="Gene3D" id="3.40.50.300">
    <property type="entry name" value="P-loop containing nucleotide triphosphate hydrolases"/>
    <property type="match status" value="1"/>
</dbReference>
<dbReference type="InterPro" id="IPR007692">
    <property type="entry name" value="DNA_helicase_DnaB"/>
</dbReference>
<keyword evidence="15" id="KW-1185">Reference proteome</keyword>
<dbReference type="GO" id="GO:0042802">
    <property type="term" value="F:identical protein binding"/>
    <property type="evidence" value="ECO:0007669"/>
    <property type="project" value="UniProtKB-ARBA"/>
</dbReference>
<evidence type="ECO:0000256" key="2">
    <source>
        <dbReference type="ARBA" id="ARBA00022515"/>
    </source>
</evidence>
<dbReference type="GO" id="GO:0006269">
    <property type="term" value="P:DNA replication, synthesis of primer"/>
    <property type="evidence" value="ECO:0007669"/>
    <property type="project" value="UniProtKB-UniRule"/>
</dbReference>
<keyword evidence="6 12" id="KW-0347">Helicase</keyword>
<comment type="similarity">
    <text evidence="1 12">Belongs to the helicase family. DnaB subfamily.</text>
</comment>
<dbReference type="Pfam" id="PF03796">
    <property type="entry name" value="DnaB_C"/>
    <property type="match status" value="1"/>
</dbReference>
<organism evidence="14 15">
    <name type="scientific">Thermosporothrix hazakensis</name>
    <dbReference type="NCBI Taxonomy" id="644383"/>
    <lineage>
        <taxon>Bacteria</taxon>
        <taxon>Bacillati</taxon>
        <taxon>Chloroflexota</taxon>
        <taxon>Ktedonobacteria</taxon>
        <taxon>Ktedonobacterales</taxon>
        <taxon>Thermosporotrichaceae</taxon>
        <taxon>Thermosporothrix</taxon>
    </lineage>
</organism>
<comment type="function">
    <text evidence="12">The main replicative DNA helicase, it participates in initiation and elongation during chromosome replication. Travels ahead of the DNA replisome, separating dsDNA into templates for DNA synthesis. A processive ATP-dependent 5'-3' DNA helicase it has DNA-dependent ATPase activity.</text>
</comment>
<dbReference type="FunFam" id="1.10.860.10:FF:000001">
    <property type="entry name" value="Replicative DNA helicase"/>
    <property type="match status" value="1"/>
</dbReference>
<gene>
    <name evidence="14" type="ORF">EI42_02882</name>
</gene>
<dbReference type="GO" id="GO:0016887">
    <property type="term" value="F:ATP hydrolysis activity"/>
    <property type="evidence" value="ECO:0007669"/>
    <property type="project" value="RHEA"/>
</dbReference>
<dbReference type="PROSITE" id="PS51199">
    <property type="entry name" value="SF4_HELICASE"/>
    <property type="match status" value="1"/>
</dbReference>
<evidence type="ECO:0000313" key="14">
    <source>
        <dbReference type="EMBL" id="PZW29586.1"/>
    </source>
</evidence>
<dbReference type="EMBL" id="QKUF01000008">
    <property type="protein sequence ID" value="PZW29586.1"/>
    <property type="molecule type" value="Genomic_DNA"/>
</dbReference>